<keyword evidence="2" id="KW-0560">Oxidoreductase</keyword>
<dbReference type="KEGG" id="chyd:H4K34_09670"/>
<dbReference type="CDD" id="cd03375">
    <property type="entry name" value="TPP_OGFOR"/>
    <property type="match status" value="1"/>
</dbReference>
<dbReference type="PANTHER" id="PTHR48084">
    <property type="entry name" value="2-OXOGLUTARATE OXIDOREDUCTASE SUBUNIT KORB-RELATED"/>
    <property type="match status" value="1"/>
</dbReference>
<dbReference type="Proteomes" id="UP000516305">
    <property type="component" value="Chromosome"/>
</dbReference>
<dbReference type="PANTHER" id="PTHR48084:SF4">
    <property type="entry name" value="2-OXOGLUTARATE OXIDOREDUCTASE SUBUNIT KORB"/>
    <property type="match status" value="1"/>
</dbReference>
<proteinExistence type="predicted"/>
<dbReference type="GO" id="GO:0045333">
    <property type="term" value="P:cellular respiration"/>
    <property type="evidence" value="ECO:0007669"/>
    <property type="project" value="UniProtKB-ARBA"/>
</dbReference>
<dbReference type="GO" id="GO:0030976">
    <property type="term" value="F:thiamine pyrophosphate binding"/>
    <property type="evidence" value="ECO:0007669"/>
    <property type="project" value="InterPro"/>
</dbReference>
<evidence type="ECO:0000313" key="4">
    <source>
        <dbReference type="EMBL" id="QNR22652.1"/>
    </source>
</evidence>
<dbReference type="InterPro" id="IPR011766">
    <property type="entry name" value="TPP_enzyme_TPP-bd"/>
</dbReference>
<dbReference type="GO" id="GO:0044281">
    <property type="term" value="P:small molecule metabolic process"/>
    <property type="evidence" value="ECO:0007669"/>
    <property type="project" value="UniProtKB-ARBA"/>
</dbReference>
<evidence type="ECO:0000259" key="3">
    <source>
        <dbReference type="Pfam" id="PF02775"/>
    </source>
</evidence>
<dbReference type="SUPFAM" id="SSF52518">
    <property type="entry name" value="Thiamin diphosphate-binding fold (THDP-binding)"/>
    <property type="match status" value="1"/>
</dbReference>
<dbReference type="InterPro" id="IPR029061">
    <property type="entry name" value="THDP-binding"/>
</dbReference>
<name>A0A7H0VAA4_9FLAO</name>
<organism evidence="4 5">
    <name type="scientific">Croceimicrobium hydrocarbonivorans</name>
    <dbReference type="NCBI Taxonomy" id="2761580"/>
    <lineage>
        <taxon>Bacteria</taxon>
        <taxon>Pseudomonadati</taxon>
        <taxon>Bacteroidota</taxon>
        <taxon>Flavobacteriia</taxon>
        <taxon>Flavobacteriales</taxon>
        <taxon>Owenweeksiaceae</taxon>
        <taxon>Croceimicrobium</taxon>
    </lineage>
</organism>
<evidence type="ECO:0000256" key="2">
    <source>
        <dbReference type="ARBA" id="ARBA00023002"/>
    </source>
</evidence>
<keyword evidence="5" id="KW-1185">Reference proteome</keyword>
<protein>
    <submittedName>
        <fullName evidence="4">2-oxoacid:ferredoxin oxidoreductase subunit beta</fullName>
    </submittedName>
</protein>
<dbReference type="InterPro" id="IPR051457">
    <property type="entry name" value="2-oxoacid:Fd_oxidoreductase"/>
</dbReference>
<sequence>METTNTLSARDFSSDQEVKWCPGCGDYSILKQMQSVVPELGIAREDIVFISGIGCSSRFPYYMNTYGMHSIHGRAPAIATGLKITNPDLSIWVITGDGDGLSIGGNHLIHLLRRNVDLNVLLFNNQIYGLTKGQYSPTSELGKKTKSSPLGSLDHPFNPLALALGADASFVARSIDRDPKHLREILSASHQHKGTSFIEVYQNCNVFNDGTFLNFTDKKLKDENVLLLEEGQPLVYDQGKKGIRLNGLKPEIVNLEEGASLNDLWIHDSRDATKAYVLSRFFDDSLPRPFGIFYQEDRPCYEDDLLDQIDHAKGVQGEGDLDDLLRGKRSWTVG</sequence>
<reference evidence="4 5" key="1">
    <citation type="submission" date="2020-08" db="EMBL/GenBank/DDBJ databases">
        <title>Croceimicrobium hydrocarbonivorans gen. nov., sp. nov., a novel marine bacterium isolated from a bacterial consortium that degrades polyethylene terephthalate.</title>
        <authorList>
            <person name="Liu R."/>
        </authorList>
    </citation>
    <scope>NUCLEOTIDE SEQUENCE [LARGE SCALE GENOMIC DNA]</scope>
    <source>
        <strain evidence="4 5">A20-9</strain>
    </source>
</reference>
<accession>A0A7H0VAA4</accession>
<dbReference type="NCBIfam" id="TIGR02177">
    <property type="entry name" value="PorB_KorB"/>
    <property type="match status" value="1"/>
</dbReference>
<evidence type="ECO:0000313" key="5">
    <source>
        <dbReference type="Proteomes" id="UP000516305"/>
    </source>
</evidence>
<dbReference type="RefSeq" id="WP_210757218.1">
    <property type="nucleotide sequence ID" value="NZ_CP060139.1"/>
</dbReference>
<dbReference type="AlphaFoldDB" id="A0A7H0VAA4"/>
<dbReference type="GO" id="GO:0016625">
    <property type="term" value="F:oxidoreductase activity, acting on the aldehyde or oxo group of donors, iron-sulfur protein as acceptor"/>
    <property type="evidence" value="ECO:0007669"/>
    <property type="project" value="UniProtKB-ARBA"/>
</dbReference>
<dbReference type="EMBL" id="CP060139">
    <property type="protein sequence ID" value="QNR22652.1"/>
    <property type="molecule type" value="Genomic_DNA"/>
</dbReference>
<dbReference type="InterPro" id="IPR011896">
    <property type="entry name" value="OFOB"/>
</dbReference>
<dbReference type="Pfam" id="PF02775">
    <property type="entry name" value="TPP_enzyme_C"/>
    <property type="match status" value="1"/>
</dbReference>
<feature type="domain" description="Thiamine pyrophosphate enzyme TPP-binding" evidence="3">
    <location>
        <begin position="53"/>
        <end position="200"/>
    </location>
</feature>
<comment type="cofactor">
    <cofactor evidence="1">
        <name>[4Fe-4S] cluster</name>
        <dbReference type="ChEBI" id="CHEBI:49883"/>
    </cofactor>
</comment>
<gene>
    <name evidence="4" type="ORF">H4K34_09670</name>
</gene>
<dbReference type="Gene3D" id="3.40.50.970">
    <property type="match status" value="1"/>
</dbReference>
<evidence type="ECO:0000256" key="1">
    <source>
        <dbReference type="ARBA" id="ARBA00001966"/>
    </source>
</evidence>